<sequence length="951" mass="103185">MSTPIPSAEQSAAQLLELVRRLGGELKIRPSRLQALQLDSHFDRDLGLDSLTRMELLARVEAGFGVRLAEAVYANVETPRDLLRAVLAAHSAGTGQAVEVSHVRLEHTQSAPDDARTLLEVLDWHAERHPDRPHIQCYQDEGDGEAITYGQLRRRAEAVAAGLQRQGLRPRQAVAIMLPTSPEYFYAFFGALLAGGVPVPIYPPARPSHLEDHLLRHRAILDNCQAAVLVTLPEAIKVARLLKSHVASLGVIATVDELAQSGGSLVRHKVEAGDIAFLQYTSGSTGTPKGVMLTHANLLANVRAMGEATGADSSDVFVSWLPLYHDMGLIGAWLGSLYHAMLMVNFSPLAFLARPSRWLWAIHRYGGTLTAAPNFAYELCLKRLKDESLQGLDLSRLRLMFNGAEPVNPDTLERFCEYFGRFGFSRTAMTPVYGLAENSVGLSFPPLRRGPLFDCVDRGALASSGRAVPSPAGGRGGEGGGDTIRFPACGMALPGHEIRIVDAAGREVPEREQGSLEFRGPSATSGYYRNPEATRALFRDGWIKSGDLAYMAGGEVYITGRVKDVIIHAGRNIYPHELEGAVGQLPGIRAGCVAVFGCSDAASGTEKLVVMAESRESEPDAREALCLQVNEAAVELVGMPPDEVVLVPPHTVLKTSSGKIRRAACRELYESGLALAGPRSAKAQMLRLMLAAGLPQLSRWLRQLGAATFAAYAWLVLLFAALSGWLAVVLCPLARWRWPLLRLAAKAVVGLTATPVSVRGLENLPPQGRPAIYVCNHASYLDGLALACAMPRPLAFVAKVELSKQWLAGLFLRRIGTEFVERFDRQQGLGDARRLAESARQGRSLLYFPEGTFTRAAGLLPFRMGAFQAAAQGGLPVVPVAIKGTRDMLRDGTWFPRRGTLTVTVGESIDTPALREREGLADEWQLALRLRDLSREQVLRHCGEPDTGQEG</sequence>
<dbReference type="KEGG" id="moz:MoryE10_10600"/>
<dbReference type="CDD" id="cd05931">
    <property type="entry name" value="FAAL"/>
    <property type="match status" value="1"/>
</dbReference>
<dbReference type="InterPro" id="IPR040097">
    <property type="entry name" value="FAAL/FAAC"/>
</dbReference>
<dbReference type="InterPro" id="IPR002123">
    <property type="entry name" value="Plipid/glycerol_acylTrfase"/>
</dbReference>
<dbReference type="InterPro" id="IPR009081">
    <property type="entry name" value="PP-bd_ACP"/>
</dbReference>
<keyword evidence="3" id="KW-0812">Transmembrane</keyword>
<dbReference type="SMART" id="SM00563">
    <property type="entry name" value="PlsC"/>
    <property type="match status" value="1"/>
</dbReference>
<evidence type="ECO:0000256" key="3">
    <source>
        <dbReference type="SAM" id="Phobius"/>
    </source>
</evidence>
<evidence type="ECO:0000259" key="4">
    <source>
        <dbReference type="PROSITE" id="PS50075"/>
    </source>
</evidence>
<gene>
    <name evidence="5" type="ORF">MoryE10_10600</name>
</gene>
<name>A0A8D5AJ64_9GAMM</name>
<dbReference type="GO" id="GO:0016746">
    <property type="term" value="F:acyltransferase activity"/>
    <property type="evidence" value="ECO:0007669"/>
    <property type="project" value="InterPro"/>
</dbReference>
<evidence type="ECO:0000256" key="2">
    <source>
        <dbReference type="ARBA" id="ARBA00022598"/>
    </source>
</evidence>
<dbReference type="GO" id="GO:0016874">
    <property type="term" value="F:ligase activity"/>
    <property type="evidence" value="ECO:0007669"/>
    <property type="project" value="UniProtKB-KW"/>
</dbReference>
<dbReference type="RefSeq" id="WP_221048434.1">
    <property type="nucleotide sequence ID" value="NZ_AP019782.1"/>
</dbReference>
<evidence type="ECO:0000313" key="5">
    <source>
        <dbReference type="EMBL" id="BBL70454.1"/>
    </source>
</evidence>
<dbReference type="FunFam" id="3.40.50.12780:FF:000013">
    <property type="entry name" value="Long-chain-fatty-acid--AMP ligase FadD32"/>
    <property type="match status" value="1"/>
</dbReference>
<dbReference type="Pfam" id="PF00501">
    <property type="entry name" value="AMP-binding"/>
    <property type="match status" value="1"/>
</dbReference>
<dbReference type="PANTHER" id="PTHR22754">
    <property type="entry name" value="DISCO-INTERACTING PROTEIN 2 DIP2 -RELATED"/>
    <property type="match status" value="1"/>
</dbReference>
<feature type="domain" description="Carrier" evidence="4">
    <location>
        <begin position="9"/>
        <end position="90"/>
    </location>
</feature>
<dbReference type="PANTHER" id="PTHR22754:SF32">
    <property type="entry name" value="DISCO-INTERACTING PROTEIN 2"/>
    <property type="match status" value="1"/>
</dbReference>
<dbReference type="InterPro" id="IPR020845">
    <property type="entry name" value="AMP-binding_CS"/>
</dbReference>
<dbReference type="PROSITE" id="PS00455">
    <property type="entry name" value="AMP_BINDING"/>
    <property type="match status" value="1"/>
</dbReference>
<feature type="transmembrane region" description="Helical" evidence="3">
    <location>
        <begin position="711"/>
        <end position="733"/>
    </location>
</feature>
<dbReference type="CDD" id="cd07989">
    <property type="entry name" value="LPLAT_AGPAT-like"/>
    <property type="match status" value="1"/>
</dbReference>
<accession>A0A8D5AJ64</accession>
<dbReference type="GO" id="GO:0005886">
    <property type="term" value="C:plasma membrane"/>
    <property type="evidence" value="ECO:0007669"/>
    <property type="project" value="TreeGrafter"/>
</dbReference>
<dbReference type="Pfam" id="PF00550">
    <property type="entry name" value="PP-binding"/>
    <property type="match status" value="1"/>
</dbReference>
<evidence type="ECO:0000256" key="1">
    <source>
        <dbReference type="ARBA" id="ARBA00006432"/>
    </source>
</evidence>
<dbReference type="Pfam" id="PF01553">
    <property type="entry name" value="Acyltransferase"/>
    <property type="match status" value="1"/>
</dbReference>
<dbReference type="AlphaFoldDB" id="A0A8D5AJ64"/>
<reference evidence="5" key="1">
    <citation type="submission" date="2019-06" db="EMBL/GenBank/DDBJ databases">
        <title>Complete genome sequence of Methylogaea oryzae strain JCM16910.</title>
        <authorList>
            <person name="Asakawa S."/>
        </authorList>
    </citation>
    <scope>NUCLEOTIDE SEQUENCE</scope>
    <source>
        <strain evidence="5">E10</strain>
    </source>
</reference>
<dbReference type="EMBL" id="AP019782">
    <property type="protein sequence ID" value="BBL70454.1"/>
    <property type="molecule type" value="Genomic_DNA"/>
</dbReference>
<proteinExistence type="inferred from homology"/>
<keyword evidence="6" id="KW-1185">Reference proteome</keyword>
<keyword evidence="2" id="KW-0436">Ligase</keyword>
<comment type="similarity">
    <text evidence="1">Belongs to the ATP-dependent AMP-binding enzyme family.</text>
</comment>
<dbReference type="PROSITE" id="PS50075">
    <property type="entry name" value="CARRIER"/>
    <property type="match status" value="1"/>
</dbReference>
<dbReference type="InterPro" id="IPR000873">
    <property type="entry name" value="AMP-dep_synth/lig_dom"/>
</dbReference>
<dbReference type="GO" id="GO:0071766">
    <property type="term" value="P:Actinobacterium-type cell wall biogenesis"/>
    <property type="evidence" value="ECO:0007669"/>
    <property type="project" value="UniProtKB-ARBA"/>
</dbReference>
<protein>
    <submittedName>
        <fullName evidence="5">Acyl-CoA synthetase</fullName>
    </submittedName>
</protein>
<evidence type="ECO:0000313" key="6">
    <source>
        <dbReference type="Proteomes" id="UP000824988"/>
    </source>
</evidence>
<organism evidence="5 6">
    <name type="scientific">Methylogaea oryzae</name>
    <dbReference type="NCBI Taxonomy" id="1295382"/>
    <lineage>
        <taxon>Bacteria</taxon>
        <taxon>Pseudomonadati</taxon>
        <taxon>Pseudomonadota</taxon>
        <taxon>Gammaproteobacteria</taxon>
        <taxon>Methylococcales</taxon>
        <taxon>Methylococcaceae</taxon>
        <taxon>Methylogaea</taxon>
    </lineage>
</organism>
<dbReference type="GO" id="GO:0070566">
    <property type="term" value="F:adenylyltransferase activity"/>
    <property type="evidence" value="ECO:0007669"/>
    <property type="project" value="TreeGrafter"/>
</dbReference>
<keyword evidence="3" id="KW-0472">Membrane</keyword>
<keyword evidence="3" id="KW-1133">Transmembrane helix</keyword>
<dbReference type="Proteomes" id="UP000824988">
    <property type="component" value="Chromosome"/>
</dbReference>
<dbReference type="GO" id="GO:0006633">
    <property type="term" value="P:fatty acid biosynthetic process"/>
    <property type="evidence" value="ECO:0007669"/>
    <property type="project" value="TreeGrafter"/>
</dbReference>